<dbReference type="InterPro" id="IPR036869">
    <property type="entry name" value="J_dom_sf"/>
</dbReference>
<dbReference type="PANTHER" id="PTHR44027:SF7">
    <property type="entry name" value="DNAJ HOMOLOG SUBFAMILY C MEMBER 5 HOMOLOG"/>
    <property type="match status" value="1"/>
</dbReference>
<dbReference type="InterPro" id="IPR001623">
    <property type="entry name" value="DnaJ_domain"/>
</dbReference>
<dbReference type="GO" id="GO:0016020">
    <property type="term" value="C:membrane"/>
    <property type="evidence" value="ECO:0007669"/>
    <property type="project" value="UniProtKB-SubCell"/>
</dbReference>
<dbReference type="PRINTS" id="PR00625">
    <property type="entry name" value="JDOMAIN"/>
</dbReference>
<accession>A0A3S5FEK7</accession>
<dbReference type="Pfam" id="PF00226">
    <property type="entry name" value="DnaJ"/>
    <property type="match status" value="1"/>
</dbReference>
<dbReference type="PROSITE" id="PS00636">
    <property type="entry name" value="DNAJ_1"/>
    <property type="match status" value="1"/>
</dbReference>
<dbReference type="PROSITE" id="PS50076">
    <property type="entry name" value="DNAJ_2"/>
    <property type="match status" value="1"/>
</dbReference>
<feature type="transmembrane region" description="Helical" evidence="6">
    <location>
        <begin position="69"/>
        <end position="92"/>
    </location>
</feature>
<evidence type="ECO:0000256" key="2">
    <source>
        <dbReference type="ARBA" id="ARBA00023136"/>
    </source>
</evidence>
<keyword evidence="6" id="KW-0812">Transmembrane</keyword>
<dbReference type="Proteomes" id="UP000784294">
    <property type="component" value="Unassembled WGS sequence"/>
</dbReference>
<dbReference type="GO" id="GO:0005737">
    <property type="term" value="C:cytoplasm"/>
    <property type="evidence" value="ECO:0007669"/>
    <property type="project" value="UniProtKB-ARBA"/>
</dbReference>
<keyword evidence="9" id="KW-1185">Reference proteome</keyword>
<keyword evidence="4" id="KW-0143">Chaperone</keyword>
<organism evidence="8 9">
    <name type="scientific">Protopolystoma xenopodis</name>
    <dbReference type="NCBI Taxonomy" id="117903"/>
    <lineage>
        <taxon>Eukaryota</taxon>
        <taxon>Metazoa</taxon>
        <taxon>Spiralia</taxon>
        <taxon>Lophotrochozoa</taxon>
        <taxon>Platyhelminthes</taxon>
        <taxon>Monogenea</taxon>
        <taxon>Polyopisthocotylea</taxon>
        <taxon>Polystomatidea</taxon>
        <taxon>Polystomatidae</taxon>
        <taxon>Protopolystoma</taxon>
    </lineage>
</organism>
<keyword evidence="6" id="KW-1133">Transmembrane helix</keyword>
<keyword evidence="2 6" id="KW-0472">Membrane</keyword>
<gene>
    <name evidence="8" type="ORF">PXEA_LOCUS19444</name>
</gene>
<evidence type="ECO:0000313" key="8">
    <source>
        <dbReference type="EMBL" id="VEL26004.1"/>
    </source>
</evidence>
<dbReference type="EMBL" id="CAAALY010077488">
    <property type="protein sequence ID" value="VEL26004.1"/>
    <property type="molecule type" value="Genomic_DNA"/>
</dbReference>
<evidence type="ECO:0000256" key="4">
    <source>
        <dbReference type="ARBA" id="ARBA00023186"/>
    </source>
</evidence>
<dbReference type="PANTHER" id="PTHR44027">
    <property type="entry name" value="DNAJ HOMOLOG SUBFAMILY C MEMBER 5 HOMOLOG"/>
    <property type="match status" value="1"/>
</dbReference>
<dbReference type="OrthoDB" id="445556at2759"/>
<keyword evidence="5" id="KW-0449">Lipoprotein</keyword>
<dbReference type="InterPro" id="IPR051434">
    <property type="entry name" value="DnaJ_C_subfamily_member5"/>
</dbReference>
<evidence type="ECO:0000313" key="9">
    <source>
        <dbReference type="Proteomes" id="UP000784294"/>
    </source>
</evidence>
<dbReference type="SUPFAM" id="SSF46565">
    <property type="entry name" value="Chaperone J-domain"/>
    <property type="match status" value="1"/>
</dbReference>
<feature type="domain" description="J" evidence="7">
    <location>
        <begin position="1"/>
        <end position="41"/>
    </location>
</feature>
<evidence type="ECO:0000256" key="3">
    <source>
        <dbReference type="ARBA" id="ARBA00023139"/>
    </source>
</evidence>
<dbReference type="InterPro" id="IPR018253">
    <property type="entry name" value="DnaJ_domain_CS"/>
</dbReference>
<dbReference type="CDD" id="cd06257">
    <property type="entry name" value="DnaJ"/>
    <property type="match status" value="1"/>
</dbReference>
<dbReference type="AlphaFoldDB" id="A0A3S5FEK7"/>
<protein>
    <recommendedName>
        <fullName evidence="7">J domain-containing protein</fullName>
    </recommendedName>
</protein>
<name>A0A3S5FEK7_9PLAT</name>
<sequence length="182" mass="20257">MRFHPDKNPDNPAAADIFKEVNRAYQILTDSTKRTIYDRYGSLGLSIAEQFGEENVHTYFILSSKKCKALFLLCGLLTGCYFCFCCCCCFNFCCGKFKPHVPEAQAEEFTNLNMEDDYDETASTEPMHQTAPSYAQYSSSHTTTIQPGPIGSNVGYMPPPTGVVIPQQPPHNTQTSFGGVTY</sequence>
<evidence type="ECO:0000256" key="1">
    <source>
        <dbReference type="ARBA" id="ARBA00004635"/>
    </source>
</evidence>
<keyword evidence="3" id="KW-0564">Palmitate</keyword>
<dbReference type="Gene3D" id="1.10.287.110">
    <property type="entry name" value="DnaJ domain"/>
    <property type="match status" value="1"/>
</dbReference>
<comment type="caution">
    <text evidence="8">The sequence shown here is derived from an EMBL/GenBank/DDBJ whole genome shotgun (WGS) entry which is preliminary data.</text>
</comment>
<proteinExistence type="predicted"/>
<evidence type="ECO:0000256" key="6">
    <source>
        <dbReference type="SAM" id="Phobius"/>
    </source>
</evidence>
<evidence type="ECO:0000259" key="7">
    <source>
        <dbReference type="PROSITE" id="PS50076"/>
    </source>
</evidence>
<evidence type="ECO:0000256" key="5">
    <source>
        <dbReference type="ARBA" id="ARBA00023288"/>
    </source>
</evidence>
<comment type="subcellular location">
    <subcellularLocation>
        <location evidence="1">Membrane</location>
        <topology evidence="1">Lipid-anchor</topology>
    </subcellularLocation>
</comment>
<reference evidence="8" key="1">
    <citation type="submission" date="2018-11" db="EMBL/GenBank/DDBJ databases">
        <authorList>
            <consortium name="Pathogen Informatics"/>
        </authorList>
    </citation>
    <scope>NUCLEOTIDE SEQUENCE</scope>
</reference>